<proteinExistence type="predicted"/>
<name>A0A0E9RAP3_ANGAN</name>
<dbReference type="AlphaFoldDB" id="A0A0E9RAP3"/>
<accession>A0A0E9RAP3</accession>
<reference evidence="1" key="1">
    <citation type="submission" date="2014-11" db="EMBL/GenBank/DDBJ databases">
        <authorList>
            <person name="Amaro Gonzalez C."/>
        </authorList>
    </citation>
    <scope>NUCLEOTIDE SEQUENCE</scope>
</reference>
<organism evidence="1">
    <name type="scientific">Anguilla anguilla</name>
    <name type="common">European freshwater eel</name>
    <name type="synonym">Muraena anguilla</name>
    <dbReference type="NCBI Taxonomy" id="7936"/>
    <lineage>
        <taxon>Eukaryota</taxon>
        <taxon>Metazoa</taxon>
        <taxon>Chordata</taxon>
        <taxon>Craniata</taxon>
        <taxon>Vertebrata</taxon>
        <taxon>Euteleostomi</taxon>
        <taxon>Actinopterygii</taxon>
        <taxon>Neopterygii</taxon>
        <taxon>Teleostei</taxon>
        <taxon>Anguilliformes</taxon>
        <taxon>Anguillidae</taxon>
        <taxon>Anguilla</taxon>
    </lineage>
</organism>
<protein>
    <submittedName>
        <fullName evidence="1">Uncharacterized protein</fullName>
    </submittedName>
</protein>
<evidence type="ECO:0000313" key="1">
    <source>
        <dbReference type="EMBL" id="JAH25398.1"/>
    </source>
</evidence>
<sequence length="36" mass="4312">MFMCFSTTLFLQHREYLPLIQSCGNQRRIHPHDSTC</sequence>
<reference evidence="1" key="2">
    <citation type="journal article" date="2015" name="Fish Shellfish Immunol.">
        <title>Early steps in the European eel (Anguilla anguilla)-Vibrio vulnificus interaction in the gills: Role of the RtxA13 toxin.</title>
        <authorList>
            <person name="Callol A."/>
            <person name="Pajuelo D."/>
            <person name="Ebbesson L."/>
            <person name="Teles M."/>
            <person name="MacKenzie S."/>
            <person name="Amaro C."/>
        </authorList>
    </citation>
    <scope>NUCLEOTIDE SEQUENCE</scope>
</reference>
<dbReference type="EMBL" id="GBXM01083179">
    <property type="protein sequence ID" value="JAH25398.1"/>
    <property type="molecule type" value="Transcribed_RNA"/>
</dbReference>